<evidence type="ECO:0000256" key="1">
    <source>
        <dbReference type="ARBA" id="ARBA00022630"/>
    </source>
</evidence>
<dbReference type="PANTHER" id="PTHR43476">
    <property type="entry name" value="3-(3-HYDROXY-PHENYL)PROPIONATE/3-HYDROXYCINNAMIC ACID HYDROXYLASE"/>
    <property type="match status" value="1"/>
</dbReference>
<feature type="domain" description="VOC" evidence="4">
    <location>
        <begin position="196"/>
        <end position="323"/>
    </location>
</feature>
<dbReference type="GO" id="GO:0008688">
    <property type="term" value="F:3-(3-hydroxyphenyl)propionate hydroxylase activity"/>
    <property type="evidence" value="ECO:0007669"/>
    <property type="project" value="TreeGrafter"/>
</dbReference>
<dbReference type="InterPro" id="IPR029068">
    <property type="entry name" value="Glyas_Bleomycin-R_OHBP_Dase"/>
</dbReference>
<protein>
    <recommendedName>
        <fullName evidence="4">VOC domain-containing protein</fullName>
    </recommendedName>
</protein>
<dbReference type="Gene3D" id="3.50.50.60">
    <property type="entry name" value="FAD/NAD(P)-binding domain"/>
    <property type="match status" value="2"/>
</dbReference>
<dbReference type="PANTHER" id="PTHR43476:SF3">
    <property type="entry name" value="FAD-BINDING MONOOXYGENASE"/>
    <property type="match status" value="1"/>
</dbReference>
<organism evidence="5 6">
    <name type="scientific">Penicillium antarcticum</name>
    <dbReference type="NCBI Taxonomy" id="416450"/>
    <lineage>
        <taxon>Eukaryota</taxon>
        <taxon>Fungi</taxon>
        <taxon>Dikarya</taxon>
        <taxon>Ascomycota</taxon>
        <taxon>Pezizomycotina</taxon>
        <taxon>Eurotiomycetes</taxon>
        <taxon>Eurotiomycetidae</taxon>
        <taxon>Eurotiales</taxon>
        <taxon>Aspergillaceae</taxon>
        <taxon>Penicillium</taxon>
    </lineage>
</organism>
<dbReference type="SUPFAM" id="SSF54593">
    <property type="entry name" value="Glyoxalase/Bleomycin resistance protein/Dihydroxybiphenyl dioxygenase"/>
    <property type="match status" value="1"/>
</dbReference>
<dbReference type="EMBL" id="MDYN01000005">
    <property type="protein sequence ID" value="OQD87627.1"/>
    <property type="molecule type" value="Genomic_DNA"/>
</dbReference>
<dbReference type="InterPro" id="IPR037523">
    <property type="entry name" value="VOC_core"/>
</dbReference>
<gene>
    <name evidence="5" type="ORF">PENANT_c005G09972</name>
</gene>
<keyword evidence="3" id="KW-0560">Oxidoreductase</keyword>
<keyword evidence="6" id="KW-1185">Reference proteome</keyword>
<evidence type="ECO:0000313" key="5">
    <source>
        <dbReference type="EMBL" id="OQD87627.1"/>
    </source>
</evidence>
<dbReference type="InterPro" id="IPR004360">
    <property type="entry name" value="Glyas_Fos-R_dOase_dom"/>
</dbReference>
<name>A0A1V6QF64_9EURO</name>
<dbReference type="CDD" id="cd07267">
    <property type="entry name" value="THT_Oxygenase_N"/>
    <property type="match status" value="1"/>
</dbReference>
<evidence type="ECO:0000256" key="2">
    <source>
        <dbReference type="ARBA" id="ARBA00022827"/>
    </source>
</evidence>
<dbReference type="STRING" id="416450.A0A1V6QF64"/>
<evidence type="ECO:0000259" key="4">
    <source>
        <dbReference type="PROSITE" id="PS51819"/>
    </source>
</evidence>
<dbReference type="Gene3D" id="3.10.180.10">
    <property type="entry name" value="2,3-Dihydroxybiphenyl 1,2-Dioxygenase, domain 1"/>
    <property type="match status" value="2"/>
</dbReference>
<dbReference type="InterPro" id="IPR002938">
    <property type="entry name" value="FAD-bd"/>
</dbReference>
<reference evidence="6" key="1">
    <citation type="journal article" date="2017" name="Nat. Microbiol.">
        <title>Global analysis of biosynthetic gene clusters reveals vast potential of secondary metabolite production in Penicillium species.</title>
        <authorList>
            <person name="Nielsen J.C."/>
            <person name="Grijseels S."/>
            <person name="Prigent S."/>
            <person name="Ji B."/>
            <person name="Dainat J."/>
            <person name="Nielsen K.F."/>
            <person name="Frisvad J.C."/>
            <person name="Workman M."/>
            <person name="Nielsen J."/>
        </authorList>
    </citation>
    <scope>NUCLEOTIDE SEQUENCE [LARGE SCALE GENOMIC DNA]</scope>
    <source>
        <strain evidence="6">IBT 31811</strain>
    </source>
</reference>
<dbReference type="GO" id="GO:0019622">
    <property type="term" value="P:3-(3-hydroxy)phenylpropionate catabolic process"/>
    <property type="evidence" value="ECO:0007669"/>
    <property type="project" value="TreeGrafter"/>
</dbReference>
<evidence type="ECO:0000256" key="3">
    <source>
        <dbReference type="ARBA" id="ARBA00023002"/>
    </source>
</evidence>
<dbReference type="GO" id="GO:0071949">
    <property type="term" value="F:FAD binding"/>
    <property type="evidence" value="ECO:0007669"/>
    <property type="project" value="InterPro"/>
</dbReference>
<dbReference type="Pfam" id="PF00903">
    <property type="entry name" value="Glyoxalase"/>
    <property type="match status" value="1"/>
</dbReference>
<dbReference type="Pfam" id="PF01494">
    <property type="entry name" value="FAD_binding_3"/>
    <property type="match status" value="1"/>
</dbReference>
<comment type="caution">
    <text evidence="5">The sequence shown here is derived from an EMBL/GenBank/DDBJ whole genome shotgun (WGS) entry which is preliminary data.</text>
</comment>
<proteinExistence type="predicted"/>
<dbReference type="InterPro" id="IPR036188">
    <property type="entry name" value="FAD/NAD-bd_sf"/>
</dbReference>
<dbReference type="Proteomes" id="UP000191672">
    <property type="component" value="Unassembled WGS sequence"/>
</dbReference>
<accession>A0A1V6QF64</accession>
<dbReference type="SUPFAM" id="SSF51905">
    <property type="entry name" value="FAD/NAD(P)-binding domain"/>
    <property type="match status" value="1"/>
</dbReference>
<keyword evidence="2" id="KW-0274">FAD</keyword>
<keyword evidence="1" id="KW-0285">Flavoprotein</keyword>
<dbReference type="AlphaFoldDB" id="A0A1V6QF64"/>
<dbReference type="InterPro" id="IPR050631">
    <property type="entry name" value="PheA/TfdB_FAD_monoxygenase"/>
</dbReference>
<sequence length="919" mass="103767">MSNMEASQIKPNSGATVPDVVAVGEESETQKAWIEKRKINPDNRIHVKKLSHMRYQHPDLEEIHQFMTDFGMQVAKKTDDEIWYRGYGSDQYVYYARKGPKQFLGGTFEALSQRDFNQAASLPTAGAVQDLGDAPGGGSLVTITDPEGFPINLVFGQKPLDVQVEHPEKVVLNYTGEKARRREFNRFEPGPAAVHKLGHFGLCTQKFEAQVEFYTSTFNIVPTDLLYIEKDGQKITVSMFAHIDLGSSLTDHHSFFLSANPGAAHVHHCSFEVDDYDTQHLGHQWLAQKGYKSVWGIGRHVLGSQIFDYWWDTTGNMVEHYADGDLVNEDTPIGHVQAGNPRGIALDDDGIRFMQGLGLYEHIFTKIGSCISKVRFISDGQQNLHAKPFLHFDTASSEGNTGHVGVLAHKQPVLEKYLRSAVERSDKAQLRTSCTLTSIKEDANWVYVTYTDGSGTEKGIRARFLAAADGKTGFTRKKYLESKGIKLEWAGKSRYEETWVALNWKMRLPTKETHPSFPLWDLGYTPEDVYDFFFPADFRFLCNPDRPAVCGRFGRPEDRLWRFEFVITADENGTEMAAWEKIKEVVFPYLTHAGSCYGLIEDVQFPEDCIEVLRSRPFRFSARSCNKWALGRVILCGDAAHVFPPFGGQGITSGFRDAIALAWRLSIACSSPQVDYESLFTGWYLERKQQLDKSLASTIRNGDMVNGKNLQHTLIRDWGMWFLQLFPSWKHWLEQGPRSDGPIRYTHSAGMPFMPEYDGGLCFPQTYCIGLAPYATVQFTDDVIFSRGKIFHLVVLLNGLDEMDAVSEELNDTYRTGLLSAEDTVFFVPRAPNTSCSTYKQDDRWGRVFRTATGDEFAQSSLCTDRPVPRGYDENLMWKSVGAKRYVIVRMDRFIFAACNTKADLAKATSGLAQVLGKQ</sequence>
<dbReference type="FunFam" id="3.10.180.10:FF:000034">
    <property type="entry name" value="Glyoxalase/Bleomycin resistance protein/Dihydroxybiphenyl dioxygenase"/>
    <property type="match status" value="1"/>
</dbReference>
<dbReference type="PROSITE" id="PS51819">
    <property type="entry name" value="VOC"/>
    <property type="match status" value="1"/>
</dbReference>
<evidence type="ECO:0000313" key="6">
    <source>
        <dbReference type="Proteomes" id="UP000191672"/>
    </source>
</evidence>